<name>A0ABX0H9B2_9BACT</name>
<dbReference type="InterPro" id="IPR011855">
    <property type="entry name" value="Phgtail_TP901_1"/>
</dbReference>
<accession>A0ABX0H9B2</accession>
<dbReference type="Proteomes" id="UP000649799">
    <property type="component" value="Unassembled WGS sequence"/>
</dbReference>
<evidence type="ECO:0008006" key="3">
    <source>
        <dbReference type="Google" id="ProtNLM"/>
    </source>
</evidence>
<dbReference type="EMBL" id="JAANYN010000005">
    <property type="protein sequence ID" value="NHE57955.1"/>
    <property type="molecule type" value="Genomic_DNA"/>
</dbReference>
<organism evidence="1 2">
    <name type="scientific">Cyclobacterium plantarum</name>
    <dbReference type="NCBI Taxonomy" id="2716263"/>
    <lineage>
        <taxon>Bacteria</taxon>
        <taxon>Pseudomonadati</taxon>
        <taxon>Bacteroidota</taxon>
        <taxon>Cytophagia</taxon>
        <taxon>Cytophagales</taxon>
        <taxon>Cyclobacteriaceae</taxon>
        <taxon>Cyclobacterium</taxon>
    </lineage>
</organism>
<reference evidence="1 2" key="1">
    <citation type="submission" date="2020-03" db="EMBL/GenBank/DDBJ databases">
        <title>Cyclobacterium plantarum sp. nov., a marine bacterium isolated from a coastal-marine wetland.</title>
        <authorList>
            <person name="Sanchez-Porro C."/>
            <person name="Ventosa A."/>
            <person name="Amoozegar M."/>
        </authorList>
    </citation>
    <scope>NUCLEOTIDE SEQUENCE [LARGE SCALE GENOMIC DNA]</scope>
    <source>
        <strain evidence="1 2">GBPx2</strain>
    </source>
</reference>
<evidence type="ECO:0000313" key="2">
    <source>
        <dbReference type="Proteomes" id="UP000649799"/>
    </source>
</evidence>
<dbReference type="RefSeq" id="WP_166147889.1">
    <property type="nucleotide sequence ID" value="NZ_JAANYN010000005.1"/>
</dbReference>
<dbReference type="Pfam" id="PF06199">
    <property type="entry name" value="Phage_tail_2"/>
    <property type="match status" value="1"/>
</dbReference>
<protein>
    <recommendedName>
        <fullName evidence="3">Phage tail protein</fullName>
    </recommendedName>
</protein>
<gene>
    <name evidence="1" type="ORF">G9Q97_14160</name>
</gene>
<keyword evidence="2" id="KW-1185">Reference proteome</keyword>
<sequence length="146" mass="15677">MNNSDSNKILIKLVENTETPGTPVVLAGQTSASLEITKEMREYTSKTTVDANDVPVRRYMPTRSTISISVESLYDPTGTLKQDEIFEMCYNGTKIDFVMGDSIAGSKTAKGSGFISSASGSFSMDETASASFTIDVDGGLEFETIS</sequence>
<evidence type="ECO:0000313" key="1">
    <source>
        <dbReference type="EMBL" id="NHE57955.1"/>
    </source>
</evidence>
<comment type="caution">
    <text evidence="1">The sequence shown here is derived from an EMBL/GenBank/DDBJ whole genome shotgun (WGS) entry which is preliminary data.</text>
</comment>
<proteinExistence type="predicted"/>